<reference evidence="9 10" key="2">
    <citation type="journal article" date="2018" name="Hortic Res">
        <title>Improved Brassica rapa reference genome by single-molecule sequencing and chromosome conformation capture technologies.</title>
        <authorList>
            <person name="Zhang L."/>
            <person name="Cai X."/>
            <person name="Wu J."/>
            <person name="Liu M."/>
            <person name="Grob S."/>
            <person name="Cheng F."/>
            <person name="Liang J."/>
            <person name="Cai C."/>
            <person name="Liu Z."/>
            <person name="Liu B."/>
            <person name="Wang F."/>
            <person name="Li S."/>
            <person name="Liu F."/>
            <person name="Li X."/>
            <person name="Cheng L."/>
            <person name="Yang W."/>
            <person name="Li M.H."/>
            <person name="Grossniklaus U."/>
            <person name="Zheng H."/>
            <person name="Wang X."/>
        </authorList>
    </citation>
    <scope>NUCLEOTIDE SEQUENCE [LARGE SCALE GENOMIC DNA]</scope>
    <source>
        <strain evidence="9 10">cv. Chiifu-401-42</strain>
    </source>
</reference>
<sequence>MLKLVELPVLHKFTLYRTRTNYYLIGRDEKKTFWRILKIDRTEPNELNLFEDPTRYTHDEITQLKKWISRGNQKYGGLRAETTCYGLIGFVKFLGPYYMLVIKRRKKVGEICGHTVYGVVESQMIMIPYPSRKTIDADSSAERKYKKLLNMVDLSKDFYFSYTYHLMYSLQKNICNTKRGKIHDETMFVWNEYLTHGIRRILQNTVWTVSLVYGFFQQTKCLVSDEQFILTVIARRSRHYAGTRYLRRGVNEEGSVANEVETEQIVTKEVPEGQKIPITSVVQMRGSIPLFWSQKPSVFNPQPNIICGGALSLTTLRLREPEEQLTLQGAVTSMSKPRFSNVKRLSSNLQEDHRRSLTVIGRSATRSTRVGPATTRPPYEFRYASGLLLPKFTWREKALSCTHADFQICKLRVEKRHHAPPSRRIEPTRPKGENGSSRSILKTLKADPSIGFPLHTTRHCSRSTFSLLVFISAADRGKPRTSIETRVSKHIVGNRGHHRKSKEKTRRKGLRGASDAGRGHRPPGMVPMTCFLPNVNNKDRSYVATQLHFENLKQRYGKLIIILNLLKAGKHRENILREEFEKAILFINGGTRRENHLIANHFDLNKHYKSGADRAFELLCADGKEALESINLFFGEAPSGIGADGVINDIFFNSPILNRDEEATSSKQEALKANIFMRQTGVFRSNCIDCLDRTNVAQLAHGLVALAHQLQKLGIRGPPIVDKNTPLGKKLMEVYENMGDAIAMQYAGSDAHIKMFSALRGDWNIVKKNRDKIIALRRHLYNTFQDSEKQNAINVFLGKFKPQLGKPALWELRSDQQNTMRNSSNLNINNLRPNHSRSFSDNLILGSLDLKELVQENHQPSRAGLNSGWETTSNGGWETTSEVGFCEAEPSSSRVHSVIRDEDNLRRIGSRQMFLEVGSTSDSHGLEDAPGLSHSYNVTFITAEEMFERCRFLEVQFPSLRASQMISLSGWKKEEHCKGCGDKTVLC</sequence>
<dbReference type="eggNOG" id="KOG1888">
    <property type="taxonomic scope" value="Eukaryota"/>
</dbReference>
<keyword evidence="2" id="KW-0926">Vacuole</keyword>
<accession>M4EQB2</accession>
<dbReference type="PANTHER" id="PTHR45738:SF20">
    <property type="entry name" value="SAC DOMAIN-CONTAINING PROTEIN"/>
    <property type="match status" value="1"/>
</dbReference>
<evidence type="ECO:0000259" key="8">
    <source>
        <dbReference type="PROSITE" id="PS50275"/>
    </source>
</evidence>
<evidence type="ECO:0000256" key="1">
    <source>
        <dbReference type="ARBA" id="ARBA00004148"/>
    </source>
</evidence>
<feature type="compositionally biased region" description="Basic residues" evidence="7">
    <location>
        <begin position="495"/>
        <end position="510"/>
    </location>
</feature>
<feature type="region of interest" description="Disordered" evidence="7">
    <location>
        <begin position="416"/>
        <end position="439"/>
    </location>
</feature>
<evidence type="ECO:0000256" key="4">
    <source>
        <dbReference type="ARBA" id="ARBA00023136"/>
    </source>
</evidence>
<dbReference type="InParanoid" id="M4EQB2"/>
<dbReference type="InterPro" id="IPR043573">
    <property type="entry name" value="Fig4-like"/>
</dbReference>
<dbReference type="AlphaFoldDB" id="M4EQB2"/>
<keyword evidence="4" id="KW-0472">Membrane</keyword>
<keyword evidence="10" id="KW-1185">Reference proteome</keyword>
<evidence type="ECO:0000256" key="3">
    <source>
        <dbReference type="ARBA" id="ARBA00022801"/>
    </source>
</evidence>
<dbReference type="Proteomes" id="UP000011750">
    <property type="component" value="Chromosome A09"/>
</dbReference>
<dbReference type="GO" id="GO:0046856">
    <property type="term" value="P:phosphatidylinositol dephosphorylation"/>
    <property type="evidence" value="ECO:0000318"/>
    <property type="project" value="GO_Central"/>
</dbReference>
<dbReference type="InterPro" id="IPR002013">
    <property type="entry name" value="SAC_dom"/>
</dbReference>
<reference evidence="9 10" key="1">
    <citation type="journal article" date="2011" name="Nat. Genet.">
        <title>The genome of the mesopolyploid crop species Brassica rapa.</title>
        <authorList>
            <consortium name="Brassica rapa Genome Sequencing Project Consortium"/>
            <person name="Wang X."/>
            <person name="Wang H."/>
            <person name="Wang J."/>
            <person name="Sun R."/>
            <person name="Wu J."/>
            <person name="Liu S."/>
            <person name="Bai Y."/>
            <person name="Mun J.H."/>
            <person name="Bancroft I."/>
            <person name="Cheng F."/>
            <person name="Huang S."/>
            <person name="Li X."/>
            <person name="Hua W."/>
            <person name="Wang J."/>
            <person name="Wang X."/>
            <person name="Freeling M."/>
            <person name="Pires J.C."/>
            <person name="Paterson A.H."/>
            <person name="Chalhoub B."/>
            <person name="Wang B."/>
            <person name="Hayward A."/>
            <person name="Sharpe A.G."/>
            <person name="Park B.S."/>
            <person name="Weisshaar B."/>
            <person name="Liu B."/>
            <person name="Li B."/>
            <person name="Liu B."/>
            <person name="Tong C."/>
            <person name="Song C."/>
            <person name="Duran C."/>
            <person name="Peng C."/>
            <person name="Geng C."/>
            <person name="Koh C."/>
            <person name="Lin C."/>
            <person name="Edwards D."/>
            <person name="Mu D."/>
            <person name="Shen D."/>
            <person name="Soumpourou E."/>
            <person name="Li F."/>
            <person name="Fraser F."/>
            <person name="Conant G."/>
            <person name="Lassalle G."/>
            <person name="King G.J."/>
            <person name="Bonnema G."/>
            <person name="Tang H."/>
            <person name="Wang H."/>
            <person name="Belcram H."/>
            <person name="Zhou H."/>
            <person name="Hirakawa H."/>
            <person name="Abe H."/>
            <person name="Guo H."/>
            <person name="Wang H."/>
            <person name="Jin H."/>
            <person name="Parkin I.A."/>
            <person name="Batley J."/>
            <person name="Kim J.S."/>
            <person name="Just J."/>
            <person name="Li J."/>
            <person name="Xu J."/>
            <person name="Deng J."/>
            <person name="Kim J.A."/>
            <person name="Li J."/>
            <person name="Yu J."/>
            <person name="Meng J."/>
            <person name="Wang J."/>
            <person name="Min J."/>
            <person name="Poulain J."/>
            <person name="Wang J."/>
            <person name="Hatakeyama K."/>
            <person name="Wu K."/>
            <person name="Wang L."/>
            <person name="Fang L."/>
            <person name="Trick M."/>
            <person name="Links M.G."/>
            <person name="Zhao M."/>
            <person name="Jin M."/>
            <person name="Ramchiary N."/>
            <person name="Drou N."/>
            <person name="Berkman P.J."/>
            <person name="Cai Q."/>
            <person name="Huang Q."/>
            <person name="Li R."/>
            <person name="Tabata S."/>
            <person name="Cheng S."/>
            <person name="Zhang S."/>
            <person name="Zhang S."/>
            <person name="Huang S."/>
            <person name="Sato S."/>
            <person name="Sun S."/>
            <person name="Kwon S.J."/>
            <person name="Choi S.R."/>
            <person name="Lee T.H."/>
            <person name="Fan W."/>
            <person name="Zhao X."/>
            <person name="Tan X."/>
            <person name="Xu X."/>
            <person name="Wang Y."/>
            <person name="Qiu Y."/>
            <person name="Yin Y."/>
            <person name="Li Y."/>
            <person name="Du Y."/>
            <person name="Liao Y."/>
            <person name="Lim Y."/>
            <person name="Narusaka Y."/>
            <person name="Wang Y."/>
            <person name="Wang Z."/>
            <person name="Li Z."/>
            <person name="Wang Z."/>
            <person name="Xiong Z."/>
            <person name="Zhang Z."/>
        </authorList>
    </citation>
    <scope>NUCLEOTIDE SEQUENCE [LARGE SCALE GENOMIC DNA]</scope>
    <source>
        <strain evidence="9 10">cv. Chiifu-401-42</strain>
    </source>
</reference>
<evidence type="ECO:0000313" key="10">
    <source>
        <dbReference type="Proteomes" id="UP000011750"/>
    </source>
</evidence>
<feature type="domain" description="SAC" evidence="8">
    <location>
        <begin position="149"/>
        <end position="748"/>
    </location>
</feature>
<dbReference type="Gramene" id="Bra030983.1">
    <property type="protein sequence ID" value="Bra030983.1-P"/>
    <property type="gene ID" value="Bra030983"/>
</dbReference>
<name>M4EQB2_BRACM</name>
<evidence type="ECO:0000256" key="7">
    <source>
        <dbReference type="SAM" id="MobiDB-lite"/>
    </source>
</evidence>
<evidence type="ECO:0000256" key="6">
    <source>
        <dbReference type="ARBA" id="ARBA00023464"/>
    </source>
</evidence>
<feature type="compositionally biased region" description="Basic and acidic residues" evidence="7">
    <location>
        <begin position="423"/>
        <end position="432"/>
    </location>
</feature>
<evidence type="ECO:0000256" key="2">
    <source>
        <dbReference type="ARBA" id="ARBA00022554"/>
    </source>
</evidence>
<keyword evidence="3" id="KW-0378">Hydrolase</keyword>
<dbReference type="Pfam" id="PF02383">
    <property type="entry name" value="Syja_N"/>
    <property type="match status" value="2"/>
</dbReference>
<comment type="subcellular location">
    <subcellularLocation>
        <location evidence="1">Vacuole membrane</location>
        <topology evidence="1">Peripheral membrane protein</topology>
    </subcellularLocation>
</comment>
<dbReference type="GO" id="GO:0043813">
    <property type="term" value="F:phosphatidylinositol-3,5-bisphosphate 5-phosphatase activity"/>
    <property type="evidence" value="ECO:0000318"/>
    <property type="project" value="GO_Central"/>
</dbReference>
<organism evidence="9 10">
    <name type="scientific">Brassica campestris</name>
    <name type="common">Field mustard</name>
    <dbReference type="NCBI Taxonomy" id="3711"/>
    <lineage>
        <taxon>Eukaryota</taxon>
        <taxon>Viridiplantae</taxon>
        <taxon>Streptophyta</taxon>
        <taxon>Embryophyta</taxon>
        <taxon>Tracheophyta</taxon>
        <taxon>Spermatophyta</taxon>
        <taxon>Magnoliopsida</taxon>
        <taxon>eudicotyledons</taxon>
        <taxon>Gunneridae</taxon>
        <taxon>Pentapetalae</taxon>
        <taxon>rosids</taxon>
        <taxon>malvids</taxon>
        <taxon>Brassicales</taxon>
        <taxon>Brassicaceae</taxon>
        <taxon>Brassiceae</taxon>
        <taxon>Brassica</taxon>
    </lineage>
</organism>
<protein>
    <recommendedName>
        <fullName evidence="8">SAC domain-containing protein</fullName>
    </recommendedName>
</protein>
<evidence type="ECO:0000256" key="5">
    <source>
        <dbReference type="ARBA" id="ARBA00023337"/>
    </source>
</evidence>
<dbReference type="PANTHER" id="PTHR45738">
    <property type="entry name" value="POLYPHOSPHOINOSITIDE PHOSPHATASE"/>
    <property type="match status" value="1"/>
</dbReference>
<evidence type="ECO:0000313" key="9">
    <source>
        <dbReference type="EnsemblPlants" id="Bra030983.1-P"/>
    </source>
</evidence>
<proteinExistence type="predicted"/>
<reference evidence="9" key="3">
    <citation type="submission" date="2023-03" db="UniProtKB">
        <authorList>
            <consortium name="EnsemblPlants"/>
        </authorList>
    </citation>
    <scope>IDENTIFICATION</scope>
    <source>
        <strain evidence="9">cv. Chiifu-401-42</strain>
    </source>
</reference>
<dbReference type="OMA" id="KANIFMR"/>
<dbReference type="PROSITE" id="PS50275">
    <property type="entry name" value="SAC"/>
    <property type="match status" value="1"/>
</dbReference>
<dbReference type="HOGENOM" id="CLU_003016_4_2_1"/>
<comment type="subunit">
    <text evidence="6">Component of the PI(3,5)P2 regulatory complex at least composed of ATG18, SAC/FIG4, FAB1 and VAC14.</text>
</comment>
<dbReference type="STRING" id="51351.M4EQB2"/>
<dbReference type="EnsemblPlants" id="Bra030983.1">
    <property type="protein sequence ID" value="Bra030983.1-P"/>
    <property type="gene ID" value="Bra030983"/>
</dbReference>
<feature type="region of interest" description="Disordered" evidence="7">
    <location>
        <begin position="493"/>
        <end position="526"/>
    </location>
</feature>
<dbReference type="GO" id="GO:0005774">
    <property type="term" value="C:vacuolar membrane"/>
    <property type="evidence" value="ECO:0007669"/>
    <property type="project" value="UniProtKB-SubCell"/>
</dbReference>
<comment type="catalytic activity">
    <reaction evidence="5">
        <text>a 1,2-diacyl-sn-glycero-3-phospho-(1D-myo-inositol-3,5-bisphosphate) + H2O = a 1,2-diacyl-sn-glycero-3-phospho-(1D-myo-inositol-3-phosphate) + phosphate</text>
        <dbReference type="Rhea" id="RHEA:32955"/>
        <dbReference type="ChEBI" id="CHEBI:15377"/>
        <dbReference type="ChEBI" id="CHEBI:43474"/>
        <dbReference type="ChEBI" id="CHEBI:57923"/>
        <dbReference type="ChEBI" id="CHEBI:58088"/>
    </reaction>
</comment>